<accession>A0A4Q2M955</accession>
<comment type="caution">
    <text evidence="2">The sequence shown here is derived from an EMBL/GenBank/DDBJ whole genome shotgun (WGS) entry which is preliminary data.</text>
</comment>
<organism evidence="2 3">
    <name type="scientific">Agromyces atrinae</name>
    <dbReference type="NCBI Taxonomy" id="592376"/>
    <lineage>
        <taxon>Bacteria</taxon>
        <taxon>Bacillati</taxon>
        <taxon>Actinomycetota</taxon>
        <taxon>Actinomycetes</taxon>
        <taxon>Micrococcales</taxon>
        <taxon>Microbacteriaceae</taxon>
        <taxon>Agromyces</taxon>
    </lineage>
</organism>
<dbReference type="AlphaFoldDB" id="A0A4Q2M955"/>
<gene>
    <name evidence="1" type="ORF">BJ972_002822</name>
    <name evidence="2" type="ORF">ESP50_14205</name>
</gene>
<dbReference type="Proteomes" id="UP000292686">
    <property type="component" value="Unassembled WGS sequence"/>
</dbReference>
<dbReference type="Pfam" id="PF19736">
    <property type="entry name" value="DUF6226"/>
    <property type="match status" value="1"/>
</dbReference>
<dbReference type="OrthoDB" id="3290597at2"/>
<keyword evidence="3" id="KW-1185">Reference proteome</keyword>
<sequence length="211" mass="22980">MTSYVRPVIDAPVFRDADGQVIDYGNRWPGSPPDDTYSVDTHPERFAPLHTVADAIVAHLRETYDVEIDEGADVASDVIRQAGDVARAVRIRPNDPTSAALTVVFTAYPGIVIHAGELHEFFFPTCGCDACDSHWEAEAGDLEMHVFAVVNGYYSESIESGPDPWMEYAIALPDGSGRSGRGRPDGVSAERLESARALLPAGRWAAWPRLP</sequence>
<evidence type="ECO:0000313" key="2">
    <source>
        <dbReference type="EMBL" id="RXZ85640.1"/>
    </source>
</evidence>
<proteinExistence type="predicted"/>
<dbReference type="EMBL" id="SDPM01000008">
    <property type="protein sequence ID" value="RXZ85640.1"/>
    <property type="molecule type" value="Genomic_DNA"/>
</dbReference>
<dbReference type="RefSeq" id="WP_129176313.1">
    <property type="nucleotide sequence ID" value="NZ_JACCBI010000001.1"/>
</dbReference>
<reference evidence="1 4" key="2">
    <citation type="submission" date="2020-07" db="EMBL/GenBank/DDBJ databases">
        <title>Sequencing the genomes of 1000 actinobacteria strains.</title>
        <authorList>
            <person name="Klenk H.-P."/>
        </authorList>
    </citation>
    <scope>NUCLEOTIDE SEQUENCE [LARGE SCALE GENOMIC DNA]</scope>
    <source>
        <strain evidence="1 4">DSM 23870</strain>
    </source>
</reference>
<dbReference type="EMBL" id="JACCBI010000001">
    <property type="protein sequence ID" value="NYD68303.1"/>
    <property type="molecule type" value="Genomic_DNA"/>
</dbReference>
<evidence type="ECO:0000313" key="4">
    <source>
        <dbReference type="Proteomes" id="UP000581087"/>
    </source>
</evidence>
<dbReference type="Proteomes" id="UP000581087">
    <property type="component" value="Unassembled WGS sequence"/>
</dbReference>
<protein>
    <submittedName>
        <fullName evidence="2">Uncharacterized protein</fullName>
    </submittedName>
</protein>
<evidence type="ECO:0000313" key="1">
    <source>
        <dbReference type="EMBL" id="NYD68303.1"/>
    </source>
</evidence>
<evidence type="ECO:0000313" key="3">
    <source>
        <dbReference type="Proteomes" id="UP000292686"/>
    </source>
</evidence>
<dbReference type="InterPro" id="IPR045773">
    <property type="entry name" value="DUF6226"/>
</dbReference>
<name>A0A4Q2M955_9MICO</name>
<reference evidence="2 3" key="1">
    <citation type="submission" date="2019-01" db="EMBL/GenBank/DDBJ databases">
        <title>Agromyces.</title>
        <authorList>
            <person name="Li J."/>
        </authorList>
    </citation>
    <scope>NUCLEOTIDE SEQUENCE [LARGE SCALE GENOMIC DNA]</scope>
    <source>
        <strain evidence="2 3">DSM 23870</strain>
    </source>
</reference>